<dbReference type="Proteomes" id="UP000643403">
    <property type="component" value="Unassembled WGS sequence"/>
</dbReference>
<organism evidence="1 2">
    <name type="scientific">Cognatilysobacter xinjiangensis</name>
    <dbReference type="NCBI Taxonomy" id="546892"/>
    <lineage>
        <taxon>Bacteria</taxon>
        <taxon>Pseudomonadati</taxon>
        <taxon>Pseudomonadota</taxon>
        <taxon>Gammaproteobacteria</taxon>
        <taxon>Lysobacterales</taxon>
        <taxon>Lysobacteraceae</taxon>
        <taxon>Cognatilysobacter</taxon>
    </lineage>
</organism>
<comment type="caution">
    <text evidence="1">The sequence shown here is derived from an EMBL/GenBank/DDBJ whole genome shotgun (WGS) entry which is preliminary data.</text>
</comment>
<name>A0ABQ3BSB8_9GAMM</name>
<gene>
    <name evidence="1" type="ORF">GCM10008101_05950</name>
</gene>
<protein>
    <submittedName>
        <fullName evidence="1">Uncharacterized protein</fullName>
    </submittedName>
</protein>
<dbReference type="RefSeq" id="WP_189446876.1">
    <property type="nucleotide sequence ID" value="NZ_BMXY01000001.1"/>
</dbReference>
<accession>A0ABQ3BSB8</accession>
<dbReference type="EMBL" id="BMXY01000001">
    <property type="protein sequence ID" value="GGZ55343.1"/>
    <property type="molecule type" value="Genomic_DNA"/>
</dbReference>
<keyword evidence="2" id="KW-1185">Reference proteome</keyword>
<evidence type="ECO:0000313" key="2">
    <source>
        <dbReference type="Proteomes" id="UP000643403"/>
    </source>
</evidence>
<evidence type="ECO:0000313" key="1">
    <source>
        <dbReference type="EMBL" id="GGZ55343.1"/>
    </source>
</evidence>
<reference evidence="2" key="1">
    <citation type="journal article" date="2019" name="Int. J. Syst. Evol. Microbiol.">
        <title>The Global Catalogue of Microorganisms (GCM) 10K type strain sequencing project: providing services to taxonomists for standard genome sequencing and annotation.</title>
        <authorList>
            <consortium name="The Broad Institute Genomics Platform"/>
            <consortium name="The Broad Institute Genome Sequencing Center for Infectious Disease"/>
            <person name="Wu L."/>
            <person name="Ma J."/>
        </authorList>
    </citation>
    <scope>NUCLEOTIDE SEQUENCE [LARGE SCALE GENOMIC DNA]</scope>
    <source>
        <strain evidence="2">KCTC 22558</strain>
    </source>
</reference>
<proteinExistence type="predicted"/>
<sequence>MIGSGRWTDPRTLPLPLPLRTTAFLSLSALATGASWVCHSRTLQLGQASQVAPVDKLSVALVTCVVALFAFVPRTH</sequence>